<evidence type="ECO:0000313" key="1">
    <source>
        <dbReference type="EMBL" id="OLP04515.1"/>
    </source>
</evidence>
<reference evidence="1 2" key="1">
    <citation type="submission" date="2017-01" db="EMBL/GenBank/DDBJ databases">
        <title>Genome sequence of Rhodoferax antarcticus ANT.BR, a psychrophilic purple nonsulfur bacterium from an Antarctic microbial mat.</title>
        <authorList>
            <person name="Baker J."/>
            <person name="Riester C."/>
            <person name="Skinner B."/>
            <person name="Newell A."/>
            <person name="Swingley W."/>
            <person name="Madigan M."/>
            <person name="Jung D."/>
            <person name="Asao M."/>
            <person name="Chen M."/>
            <person name="Loughlin P."/>
            <person name="Pan H."/>
            <person name="Lin S."/>
            <person name="Li N."/>
            <person name="Shaw J."/>
            <person name="Prado M."/>
            <person name="Sherman C."/>
            <person name="Li X."/>
            <person name="Tang J."/>
            <person name="Blankenship R."/>
            <person name="Zhao T."/>
            <person name="Touchman J."/>
            <person name="Sattley M."/>
        </authorList>
    </citation>
    <scope>NUCLEOTIDE SEQUENCE [LARGE SCALE GENOMIC DNA]</scope>
    <source>
        <strain evidence="1 2">ANT.BR</strain>
    </source>
</reference>
<name>A0A1Q8Y918_9BURK</name>
<dbReference type="AlphaFoldDB" id="A0A1Q8Y918"/>
<accession>A0A1Q8Y918</accession>
<dbReference type="EMBL" id="MSYM01000020">
    <property type="protein sequence ID" value="OLP04515.1"/>
    <property type="molecule type" value="Genomic_DNA"/>
</dbReference>
<proteinExistence type="predicted"/>
<comment type="caution">
    <text evidence="1">The sequence shown here is derived from an EMBL/GenBank/DDBJ whole genome shotgun (WGS) entry which is preliminary data.</text>
</comment>
<dbReference type="Proteomes" id="UP000185911">
    <property type="component" value="Unassembled WGS sequence"/>
</dbReference>
<sequence length="192" mass="21038">MLAASVTVHAEDLGVYGSTYEIKERDAIDSFKEAAAKKLANGGKEQMIEGAKDRYLDSLANVKTPDGIHAAKANQIRHVDLSETVKETIKDTNGFVIVAAGTKINPLALGGLSKKLFFIDAKEDWQIDLVRRRSKPEDKIILLGGSIFVAGEKLNRKVYLDVPGLHKRMDIRVLPSIASQDGALLKVEEVKQ</sequence>
<gene>
    <name evidence="1" type="primary">traW</name>
    <name evidence="1" type="ORF">BLL52_4195</name>
</gene>
<organism evidence="1 2">
    <name type="scientific">Rhodoferax antarcticus ANT.BR</name>
    <dbReference type="NCBI Taxonomy" id="1111071"/>
    <lineage>
        <taxon>Bacteria</taxon>
        <taxon>Pseudomonadati</taxon>
        <taxon>Pseudomonadota</taxon>
        <taxon>Betaproteobacteria</taxon>
        <taxon>Burkholderiales</taxon>
        <taxon>Comamonadaceae</taxon>
        <taxon>Rhodoferax</taxon>
    </lineage>
</organism>
<protein>
    <submittedName>
        <fullName evidence="1">Type-F conjugative transfer system protein TraW</fullName>
    </submittedName>
</protein>
<keyword evidence="2" id="KW-1185">Reference proteome</keyword>
<evidence type="ECO:0000313" key="2">
    <source>
        <dbReference type="Proteomes" id="UP000185911"/>
    </source>
</evidence>